<dbReference type="EMBL" id="FWFG01000092">
    <property type="protein sequence ID" value="SLM93685.1"/>
    <property type="molecule type" value="Genomic_DNA"/>
</dbReference>
<evidence type="ECO:0000313" key="1">
    <source>
        <dbReference type="EMBL" id="SLM93685.1"/>
    </source>
</evidence>
<gene>
    <name evidence="1" type="ORF">FM110_10235</name>
</gene>
<organism evidence="1 2">
    <name type="scientific">Brachybacterium nesterenkovii</name>
    <dbReference type="NCBI Taxonomy" id="47847"/>
    <lineage>
        <taxon>Bacteria</taxon>
        <taxon>Bacillati</taxon>
        <taxon>Actinomycetota</taxon>
        <taxon>Actinomycetes</taxon>
        <taxon>Micrococcales</taxon>
        <taxon>Dermabacteraceae</taxon>
        <taxon>Brachybacterium</taxon>
    </lineage>
</organism>
<reference evidence="1 2" key="1">
    <citation type="submission" date="2017-02" db="EMBL/GenBank/DDBJ databases">
        <authorList>
            <person name="Peterson S.W."/>
        </authorList>
    </citation>
    <scope>NUCLEOTIDE SEQUENCE [LARGE SCALE GENOMIC DNA]</scope>
    <source>
        <strain evidence="1 2">CIP104813</strain>
    </source>
</reference>
<evidence type="ECO:0000313" key="2">
    <source>
        <dbReference type="Proteomes" id="UP000195981"/>
    </source>
</evidence>
<proteinExistence type="predicted"/>
<dbReference type="OrthoDB" id="4794282at2"/>
<dbReference type="AlphaFoldDB" id="A0A1X6X487"/>
<accession>A0A1X6X487</accession>
<dbReference type="Proteomes" id="UP000195981">
    <property type="component" value="Unassembled WGS sequence"/>
</dbReference>
<keyword evidence="2" id="KW-1185">Reference proteome</keyword>
<name>A0A1X6X487_9MICO</name>
<sequence length="95" mass="9942">MTAHRYRLGDVVIDRVEDEAWVAPLPSGPIMLLQGISPLVVDVLTAAGSPLTSHEVLEGLRGLVADVPTDAEAIVTAHLVDLAEHGVLEAVADDA</sequence>
<protein>
    <recommendedName>
        <fullName evidence="3">Coenzyme PQQ synthesis protein D (PqqD)</fullName>
    </recommendedName>
</protein>
<evidence type="ECO:0008006" key="3">
    <source>
        <dbReference type="Google" id="ProtNLM"/>
    </source>
</evidence>
<dbReference type="RefSeq" id="WP_087104667.1">
    <property type="nucleotide sequence ID" value="NZ_FWFG01000092.1"/>
</dbReference>